<dbReference type="InterPro" id="IPR023631">
    <property type="entry name" value="Amidase_dom"/>
</dbReference>
<organism evidence="6 7">
    <name type="scientific">Diploscapter pachys</name>
    <dbReference type="NCBI Taxonomy" id="2018661"/>
    <lineage>
        <taxon>Eukaryota</taxon>
        <taxon>Metazoa</taxon>
        <taxon>Ecdysozoa</taxon>
        <taxon>Nematoda</taxon>
        <taxon>Chromadorea</taxon>
        <taxon>Rhabditida</taxon>
        <taxon>Rhabditina</taxon>
        <taxon>Rhabditomorpha</taxon>
        <taxon>Rhabditoidea</taxon>
        <taxon>Rhabditidae</taxon>
        <taxon>Diploscapter</taxon>
    </lineage>
</organism>
<feature type="transmembrane region" description="Helical" evidence="4">
    <location>
        <begin position="17"/>
        <end position="36"/>
    </location>
</feature>
<dbReference type="InterPro" id="IPR036928">
    <property type="entry name" value="AS_sf"/>
</dbReference>
<comment type="caution">
    <text evidence="6">The sequence shown here is derived from an EMBL/GenBank/DDBJ whole genome shotgun (WGS) entry which is preliminary data.</text>
</comment>
<dbReference type="PANTHER" id="PTHR45847">
    <property type="entry name" value="FATTY ACID AMIDE HYDROLASE"/>
    <property type="match status" value="1"/>
</dbReference>
<feature type="active site" description="Acyl-ester intermediate" evidence="3">
    <location>
        <position position="256"/>
    </location>
</feature>
<dbReference type="GO" id="GO:0004040">
    <property type="term" value="F:amidase activity"/>
    <property type="evidence" value="ECO:0007669"/>
    <property type="project" value="TreeGrafter"/>
</dbReference>
<feature type="active site" description="Charge relay system" evidence="3">
    <location>
        <position position="232"/>
    </location>
</feature>
<reference evidence="6 7" key="1">
    <citation type="journal article" date="2017" name="Curr. Biol.">
        <title>Genome architecture and evolution of a unichromosomal asexual nematode.</title>
        <authorList>
            <person name="Fradin H."/>
            <person name="Zegar C."/>
            <person name="Gutwein M."/>
            <person name="Lucas J."/>
            <person name="Kovtun M."/>
            <person name="Corcoran D."/>
            <person name="Baugh L.R."/>
            <person name="Kiontke K."/>
            <person name="Gunsalus K."/>
            <person name="Fitch D.H."/>
            <person name="Piano F."/>
        </authorList>
    </citation>
    <scope>NUCLEOTIDE SEQUENCE [LARGE SCALE GENOMIC DNA]</scope>
    <source>
        <strain evidence="6">PF1309</strain>
    </source>
</reference>
<dbReference type="GO" id="GO:0017064">
    <property type="term" value="F:fatty acid amide hydrolase activity"/>
    <property type="evidence" value="ECO:0007669"/>
    <property type="project" value="TreeGrafter"/>
</dbReference>
<dbReference type="AlphaFoldDB" id="A0A2A2K0A2"/>
<dbReference type="GO" id="GO:0009062">
    <property type="term" value="P:fatty acid catabolic process"/>
    <property type="evidence" value="ECO:0007669"/>
    <property type="project" value="TreeGrafter"/>
</dbReference>
<evidence type="ECO:0000313" key="6">
    <source>
        <dbReference type="EMBL" id="PAV67312.1"/>
    </source>
</evidence>
<dbReference type="PANTHER" id="PTHR45847:SF6">
    <property type="entry name" value="FATTY ACID AMIDE HYDROLASE"/>
    <property type="match status" value="1"/>
</dbReference>
<dbReference type="PIRSF" id="PIRSF001221">
    <property type="entry name" value="Amidase_fungi"/>
    <property type="match status" value="1"/>
</dbReference>
<proteinExistence type="inferred from homology"/>
<name>A0A2A2K0A2_9BILA</name>
<dbReference type="SUPFAM" id="SSF75304">
    <property type="entry name" value="Amidase signature (AS) enzymes"/>
    <property type="match status" value="1"/>
</dbReference>
<feature type="active site" description="Charge relay system" evidence="3">
    <location>
        <position position="157"/>
    </location>
</feature>
<evidence type="ECO:0000256" key="1">
    <source>
        <dbReference type="ARBA" id="ARBA00009199"/>
    </source>
</evidence>
<protein>
    <recommendedName>
        <fullName evidence="5">Amidase domain-containing protein</fullName>
    </recommendedName>
</protein>
<keyword evidence="7" id="KW-1185">Reference proteome</keyword>
<evidence type="ECO:0000259" key="5">
    <source>
        <dbReference type="Pfam" id="PF01425"/>
    </source>
</evidence>
<keyword evidence="4" id="KW-1133">Transmembrane helix</keyword>
<keyword evidence="4" id="KW-0812">Transmembrane</keyword>
<accession>A0A2A2K0A2</accession>
<evidence type="ECO:0000313" key="7">
    <source>
        <dbReference type="Proteomes" id="UP000218231"/>
    </source>
</evidence>
<dbReference type="InterPro" id="IPR052096">
    <property type="entry name" value="Endocannabinoid_amidase"/>
</dbReference>
<dbReference type="Gene3D" id="3.90.1300.10">
    <property type="entry name" value="Amidase signature (AS) domain"/>
    <property type="match status" value="1"/>
</dbReference>
<dbReference type="FunFam" id="3.90.1300.10:FF:000003">
    <property type="entry name" value="Amidase signature enzyme"/>
    <property type="match status" value="1"/>
</dbReference>
<dbReference type="Proteomes" id="UP000218231">
    <property type="component" value="Unassembled WGS sequence"/>
</dbReference>
<keyword evidence="4" id="KW-0472">Membrane</keyword>
<dbReference type="OrthoDB" id="6428749at2759"/>
<keyword evidence="2" id="KW-0378">Hydrolase</keyword>
<sequence length="539" mass="60583">MGNALVSELETWTVKQWLWTAGFGTFVIFVVSKFIFAKPWGIIRNYKRAIEQNNERRRKGFAEFEERIRTEDAQVNDKRKKILGLSLLQLREALQKDHFTAMEVLEAYVEKAMQIQKEINCCTQVISEAFDYAREADEKWSGKSDKPPLYGLPFSVKENFHLKGYDCTVGVAKFLNQPKSHDCSLVVHLKQLGAVPFVVTNVPQGLISFVCSNTVYGTTSNPHDHSRTPGGSSGGEAALYASGGSAFGIGSDLAGSLRIPASLCGVVSFKPTQDRFIVKRSHDGIPGRGRLGLSFGFFTSSVDEQMFLLECCIGTDAYRQIVPQTPPAPLRLEMIDASKKMKFGYFETDGFADPVPAMRRSVIETVEKLKSEGHELVKFEVPDVRNMIDIMYKNILPDQGAYMKFIYGNDLVDENLKIFVFLLNVPRSIRKLTSYLVAGISPQLSAICAASVRDLSDLRYTQELTDNYRQKFIDYWKSLGIDALICPAFIGYNMLLKDQREAAKNSEGLPCSVQIVTLPYEEELCLHAMKQVEAVWRKN</sequence>
<evidence type="ECO:0000256" key="3">
    <source>
        <dbReference type="PIRSR" id="PIRSR001221-1"/>
    </source>
</evidence>
<comment type="similarity">
    <text evidence="1">Belongs to the amidase family.</text>
</comment>
<gene>
    <name evidence="6" type="ORF">WR25_15193</name>
</gene>
<dbReference type="STRING" id="2018661.A0A2A2K0A2"/>
<evidence type="ECO:0000256" key="2">
    <source>
        <dbReference type="ARBA" id="ARBA00022801"/>
    </source>
</evidence>
<dbReference type="EMBL" id="LIAE01009955">
    <property type="protein sequence ID" value="PAV67312.1"/>
    <property type="molecule type" value="Genomic_DNA"/>
</dbReference>
<dbReference type="Pfam" id="PF01425">
    <property type="entry name" value="Amidase"/>
    <property type="match status" value="1"/>
</dbReference>
<feature type="domain" description="Amidase" evidence="5">
    <location>
        <begin position="103"/>
        <end position="490"/>
    </location>
</feature>
<evidence type="ECO:0000256" key="4">
    <source>
        <dbReference type="SAM" id="Phobius"/>
    </source>
</evidence>